<sequence>MCTGTVLTSPLGMIGQKKGNQTNPKRTQDIRDVDGKELAEHDFVFINGSIPIHRYPGDDGNAITVAGVLHASSDSLSADATACEVADDIKYGFLGELSEVSQYQDLLDGLIGVVQSQGPFDGIMGFSEGGIVRCHSS</sequence>
<dbReference type="InterPro" id="IPR005645">
    <property type="entry name" value="FSH-like_dom"/>
</dbReference>
<dbReference type="Proteomes" id="UP000287124">
    <property type="component" value="Unassembled WGS sequence"/>
</dbReference>
<feature type="region of interest" description="Disordered" evidence="1">
    <location>
        <begin position="1"/>
        <end position="27"/>
    </location>
</feature>
<evidence type="ECO:0000313" key="3">
    <source>
        <dbReference type="EMBL" id="RTE83071.1"/>
    </source>
</evidence>
<evidence type="ECO:0000259" key="2">
    <source>
        <dbReference type="Pfam" id="PF03959"/>
    </source>
</evidence>
<gene>
    <name evidence="3" type="ORF">BHE90_002405</name>
</gene>
<organism evidence="3 4">
    <name type="scientific">Fusarium euwallaceae</name>
    <dbReference type="NCBI Taxonomy" id="1147111"/>
    <lineage>
        <taxon>Eukaryota</taxon>
        <taxon>Fungi</taxon>
        <taxon>Dikarya</taxon>
        <taxon>Ascomycota</taxon>
        <taxon>Pezizomycotina</taxon>
        <taxon>Sordariomycetes</taxon>
        <taxon>Hypocreomycetidae</taxon>
        <taxon>Hypocreales</taxon>
        <taxon>Nectriaceae</taxon>
        <taxon>Fusarium</taxon>
        <taxon>Fusarium solani species complex</taxon>
    </lineage>
</organism>
<protein>
    <recommendedName>
        <fullName evidence="2">Serine hydrolase domain-containing protein</fullName>
    </recommendedName>
</protein>
<feature type="domain" description="Serine hydrolase" evidence="2">
    <location>
        <begin position="40"/>
        <end position="132"/>
    </location>
</feature>
<dbReference type="Gene3D" id="3.40.50.1820">
    <property type="entry name" value="alpha/beta hydrolase"/>
    <property type="match status" value="1"/>
</dbReference>
<proteinExistence type="predicted"/>
<dbReference type="EMBL" id="MIKF01000020">
    <property type="protein sequence ID" value="RTE83071.1"/>
    <property type="molecule type" value="Genomic_DNA"/>
</dbReference>
<name>A0A430M585_9HYPO</name>
<keyword evidence="4" id="KW-1185">Reference proteome</keyword>
<dbReference type="InterPro" id="IPR029058">
    <property type="entry name" value="AB_hydrolase_fold"/>
</dbReference>
<evidence type="ECO:0000256" key="1">
    <source>
        <dbReference type="SAM" id="MobiDB-lite"/>
    </source>
</evidence>
<reference evidence="3 4" key="1">
    <citation type="submission" date="2017-06" db="EMBL/GenBank/DDBJ databases">
        <title>Comparative genomic analysis of Ambrosia Fusariam Clade fungi.</title>
        <authorList>
            <person name="Stajich J.E."/>
            <person name="Carrillo J."/>
            <person name="Kijimoto T."/>
            <person name="Eskalen A."/>
            <person name="O'Donnell K."/>
            <person name="Kasson M."/>
        </authorList>
    </citation>
    <scope>NUCLEOTIDE SEQUENCE [LARGE SCALE GENOMIC DNA]</scope>
    <source>
        <strain evidence="3 4">UCR1854</strain>
    </source>
</reference>
<dbReference type="Pfam" id="PF03959">
    <property type="entry name" value="FSH1"/>
    <property type="match status" value="1"/>
</dbReference>
<accession>A0A430M585</accession>
<evidence type="ECO:0000313" key="4">
    <source>
        <dbReference type="Proteomes" id="UP000287124"/>
    </source>
</evidence>
<dbReference type="AlphaFoldDB" id="A0A430M585"/>
<comment type="caution">
    <text evidence="3">The sequence shown here is derived from an EMBL/GenBank/DDBJ whole genome shotgun (WGS) entry which is preliminary data.</text>
</comment>